<name>A0A4R8SDF0_9MYCO</name>
<dbReference type="EMBL" id="PECK01000006">
    <property type="protein sequence ID" value="TDZ93495.1"/>
    <property type="molecule type" value="Genomic_DNA"/>
</dbReference>
<dbReference type="EMBL" id="PECM01000001">
    <property type="protein sequence ID" value="TEA09278.1"/>
    <property type="molecule type" value="Genomic_DNA"/>
</dbReference>
<comment type="caution">
    <text evidence="1">The sequence shown here is derived from an EMBL/GenBank/DDBJ whole genome shotgun (WGS) entry which is preliminary data.</text>
</comment>
<keyword evidence="3" id="KW-1185">Reference proteome</keyword>
<dbReference type="Proteomes" id="UP000295685">
    <property type="component" value="Unassembled WGS sequence"/>
</dbReference>
<dbReference type="AlphaFoldDB" id="A0A4R8SDF0"/>
<protein>
    <submittedName>
        <fullName evidence="1">Uncharacterized protein</fullName>
    </submittedName>
</protein>
<sequence>MFTFSAPENRYIVRVSLPGNQYETAYRGGMSAVRVYRMADLVSGGVSSADFAPVGDGRFRLGVNDEDGYVTIEFVEPLALHAESMPEVWPTVIDSDGYLTREAAKRVAQRLHKLLPLPNDGVEHTDRLEHESEPTLGMSIYSPYRRDETFGFWFDRIGRQLITQVVDVADPQAVRSPYLFRALDNR</sequence>
<evidence type="ECO:0000313" key="2">
    <source>
        <dbReference type="EMBL" id="TEA09278.1"/>
    </source>
</evidence>
<organism evidence="1 4">
    <name type="scientific">Mycobacteroides salmoniphilum</name>
    <dbReference type="NCBI Taxonomy" id="404941"/>
    <lineage>
        <taxon>Bacteria</taxon>
        <taxon>Bacillati</taxon>
        <taxon>Actinomycetota</taxon>
        <taxon>Actinomycetes</taxon>
        <taxon>Mycobacteriales</taxon>
        <taxon>Mycobacteriaceae</taxon>
        <taxon>Mycobacteroides</taxon>
    </lineage>
</organism>
<dbReference type="Proteomes" id="UP000294844">
    <property type="component" value="Unassembled WGS sequence"/>
</dbReference>
<accession>A0A4R8SDF0</accession>
<reference evidence="3 4" key="1">
    <citation type="journal article" date="2019" name="Sci. Rep.">
        <title>Extended insight into the Mycobacterium chelonae-abscessus complex through whole genome sequencing of Mycobacterium salmoniphilum outbreak and Mycobacterium salmoniphilum-like strains.</title>
        <authorList>
            <person name="Behra P.R.K."/>
            <person name="Das S."/>
            <person name="Pettersson B.M.F."/>
            <person name="Shirreff L."/>
            <person name="DuCote T."/>
            <person name="Jacobsson K.G."/>
            <person name="Ennis D.G."/>
            <person name="Kirsebom L.A."/>
        </authorList>
    </citation>
    <scope>NUCLEOTIDE SEQUENCE [LARGE SCALE GENOMIC DNA]</scope>
    <source>
        <strain evidence="2 3">CCUG 60883</strain>
        <strain evidence="1 4">CCUG 60885</strain>
    </source>
</reference>
<evidence type="ECO:0000313" key="3">
    <source>
        <dbReference type="Proteomes" id="UP000294844"/>
    </source>
</evidence>
<evidence type="ECO:0000313" key="4">
    <source>
        <dbReference type="Proteomes" id="UP000295685"/>
    </source>
</evidence>
<evidence type="ECO:0000313" key="1">
    <source>
        <dbReference type="EMBL" id="TDZ93495.1"/>
    </source>
</evidence>
<gene>
    <name evidence="2" type="ORF">CCUG60883_00039</name>
    <name evidence="1" type="ORF">CCUG60885_03098</name>
</gene>
<proteinExistence type="predicted"/>